<dbReference type="SUPFAM" id="SSF55486">
    <property type="entry name" value="Metalloproteases ('zincins'), catalytic domain"/>
    <property type="match status" value="1"/>
</dbReference>
<dbReference type="Gene3D" id="3.40.850.10">
    <property type="entry name" value="Kinesin motor domain"/>
    <property type="match status" value="1"/>
</dbReference>
<dbReference type="InterPro" id="IPR000718">
    <property type="entry name" value="Peptidase_M13"/>
</dbReference>
<comment type="caution">
    <text evidence="14">The sequence shown here is derived from an EMBL/GenBank/DDBJ whole genome shotgun (WGS) entry which is preliminary data.</text>
</comment>
<dbReference type="InterPro" id="IPR024079">
    <property type="entry name" value="MetalloPept_cat_dom_sf"/>
</dbReference>
<evidence type="ECO:0000256" key="5">
    <source>
        <dbReference type="ARBA" id="ARBA00022741"/>
    </source>
</evidence>
<dbReference type="Gene3D" id="3.40.390.10">
    <property type="entry name" value="Collagenase (Catalytic Domain)"/>
    <property type="match status" value="1"/>
</dbReference>
<keyword evidence="8 10" id="KW-0067">ATP-binding</keyword>
<comment type="cofactor">
    <cofactor evidence="1">
        <name>Zn(2+)</name>
        <dbReference type="ChEBI" id="CHEBI:29105"/>
    </cofactor>
</comment>
<dbReference type="InterPro" id="IPR038105">
    <property type="entry name" value="Kif23_Arf-bd_sf"/>
</dbReference>
<accession>A0A1W0XDT3</accession>
<dbReference type="Pfam" id="PF01431">
    <property type="entry name" value="Peptidase_M13"/>
    <property type="match status" value="1"/>
</dbReference>
<evidence type="ECO:0000256" key="3">
    <source>
        <dbReference type="ARBA" id="ARBA00022670"/>
    </source>
</evidence>
<reference evidence="15" key="1">
    <citation type="submission" date="2017-01" db="EMBL/GenBank/DDBJ databases">
        <title>Comparative genomics of anhydrobiosis in the tardigrade Hypsibius dujardini.</title>
        <authorList>
            <person name="Yoshida Y."/>
            <person name="Koutsovoulos G."/>
            <person name="Laetsch D."/>
            <person name="Stevens L."/>
            <person name="Kumar S."/>
            <person name="Horikawa D."/>
            <person name="Ishino K."/>
            <person name="Komine S."/>
            <person name="Tomita M."/>
            <person name="Blaxter M."/>
            <person name="Arakawa K."/>
        </authorList>
    </citation>
    <scope>NUCLEOTIDE SEQUENCE [LARGE SCALE GENOMIC DNA]</scope>
    <source>
        <strain evidence="15">Z151</strain>
    </source>
</reference>
<dbReference type="Gene3D" id="1.10.1380.10">
    <property type="entry name" value="Neutral endopeptidase , domain2"/>
    <property type="match status" value="1"/>
</dbReference>
<dbReference type="GO" id="GO:0004222">
    <property type="term" value="F:metalloendopeptidase activity"/>
    <property type="evidence" value="ECO:0007669"/>
    <property type="project" value="InterPro"/>
</dbReference>
<feature type="region of interest" description="Disordered" evidence="12">
    <location>
        <begin position="1334"/>
        <end position="1363"/>
    </location>
</feature>
<evidence type="ECO:0000256" key="8">
    <source>
        <dbReference type="ARBA" id="ARBA00022840"/>
    </source>
</evidence>
<keyword evidence="15" id="KW-1185">Reference proteome</keyword>
<evidence type="ECO:0000259" key="13">
    <source>
        <dbReference type="PROSITE" id="PS50067"/>
    </source>
</evidence>
<dbReference type="SUPFAM" id="SSF52540">
    <property type="entry name" value="P-loop containing nucleoside triphosphate hydrolases"/>
    <property type="match status" value="1"/>
</dbReference>
<evidence type="ECO:0000256" key="6">
    <source>
        <dbReference type="ARBA" id="ARBA00022801"/>
    </source>
</evidence>
<protein>
    <submittedName>
        <fullName evidence="14">Membrane metallo-endopeptidase-like 1</fullName>
    </submittedName>
</protein>
<dbReference type="Pfam" id="PF05649">
    <property type="entry name" value="Peptidase_M13_N"/>
    <property type="match status" value="1"/>
</dbReference>
<dbReference type="GO" id="GO:0046872">
    <property type="term" value="F:metal ion binding"/>
    <property type="evidence" value="ECO:0007669"/>
    <property type="project" value="UniProtKB-KW"/>
</dbReference>
<evidence type="ECO:0000313" key="15">
    <source>
        <dbReference type="Proteomes" id="UP000192578"/>
    </source>
</evidence>
<dbReference type="InterPro" id="IPR036961">
    <property type="entry name" value="Kinesin_motor_dom_sf"/>
</dbReference>
<dbReference type="EMBL" id="MTYJ01000002">
    <property type="protein sequence ID" value="OQV25627.1"/>
    <property type="molecule type" value="Genomic_DNA"/>
</dbReference>
<keyword evidence="3" id="KW-0645">Protease</keyword>
<dbReference type="InterPro" id="IPR042089">
    <property type="entry name" value="Peptidase_M13_dom_2"/>
</dbReference>
<keyword evidence="5 10" id="KW-0547">Nucleotide-binding</keyword>
<proteinExistence type="inferred from homology"/>
<feature type="compositionally biased region" description="Basic and acidic residues" evidence="12">
    <location>
        <begin position="1348"/>
        <end position="1363"/>
    </location>
</feature>
<keyword evidence="7" id="KW-0862">Zinc</keyword>
<evidence type="ECO:0000256" key="1">
    <source>
        <dbReference type="ARBA" id="ARBA00001947"/>
    </source>
</evidence>
<gene>
    <name evidence="14" type="ORF">BV898_00563</name>
</gene>
<dbReference type="SMART" id="SM00129">
    <property type="entry name" value="KISc"/>
    <property type="match status" value="1"/>
</dbReference>
<dbReference type="Pfam" id="PF00225">
    <property type="entry name" value="Kinesin"/>
    <property type="match status" value="1"/>
</dbReference>
<dbReference type="OrthoDB" id="6475849at2759"/>
<dbReference type="InterPro" id="IPR018497">
    <property type="entry name" value="Peptidase_M13_C"/>
</dbReference>
<evidence type="ECO:0000256" key="4">
    <source>
        <dbReference type="ARBA" id="ARBA00022723"/>
    </source>
</evidence>
<organism evidence="14 15">
    <name type="scientific">Hypsibius exemplaris</name>
    <name type="common">Freshwater tardigrade</name>
    <dbReference type="NCBI Taxonomy" id="2072580"/>
    <lineage>
        <taxon>Eukaryota</taxon>
        <taxon>Metazoa</taxon>
        <taxon>Ecdysozoa</taxon>
        <taxon>Tardigrada</taxon>
        <taxon>Eutardigrada</taxon>
        <taxon>Parachela</taxon>
        <taxon>Hypsibioidea</taxon>
        <taxon>Hypsibiidae</taxon>
        <taxon>Hypsibius</taxon>
    </lineage>
</organism>
<evidence type="ECO:0000256" key="7">
    <source>
        <dbReference type="ARBA" id="ARBA00022833"/>
    </source>
</evidence>
<evidence type="ECO:0000256" key="2">
    <source>
        <dbReference type="ARBA" id="ARBA00007357"/>
    </source>
</evidence>
<name>A0A1W0XDT3_HYPEX</name>
<dbReference type="PROSITE" id="PS50067">
    <property type="entry name" value="KINESIN_MOTOR_2"/>
    <property type="match status" value="1"/>
</dbReference>
<keyword evidence="4" id="KW-0479">Metal-binding</keyword>
<dbReference type="Gene3D" id="2.60.40.4330">
    <property type="entry name" value="Kinesin-like protein Kif23, Arf6-interacting domain"/>
    <property type="match status" value="1"/>
</dbReference>
<dbReference type="Pfam" id="PF16540">
    <property type="entry name" value="MKLP1_Arf_bdg"/>
    <property type="match status" value="1"/>
</dbReference>
<dbReference type="GO" id="GO:0003777">
    <property type="term" value="F:microtubule motor activity"/>
    <property type="evidence" value="ECO:0007669"/>
    <property type="project" value="InterPro"/>
</dbReference>
<dbReference type="PANTHER" id="PTHR11733">
    <property type="entry name" value="ZINC METALLOPROTEASE FAMILY M13 NEPRILYSIN-RELATED"/>
    <property type="match status" value="1"/>
</dbReference>
<comment type="similarity">
    <text evidence="2">Belongs to the peptidase M13 family.</text>
</comment>
<dbReference type="InterPro" id="IPR008753">
    <property type="entry name" value="Peptidase_M13_N"/>
</dbReference>
<dbReference type="PANTHER" id="PTHR11733:SF238">
    <property type="entry name" value="FI07649P-RELATED"/>
    <property type="match status" value="1"/>
</dbReference>
<comment type="similarity">
    <text evidence="10">Belongs to the TRAFAC class myosin-kinesin ATPase superfamily. Kinesin family.</text>
</comment>
<keyword evidence="10" id="KW-0505">Motor protein</keyword>
<keyword evidence="9" id="KW-0482">Metalloprotease</keyword>
<feature type="coiled-coil region" evidence="11">
    <location>
        <begin position="1238"/>
        <end position="1293"/>
    </location>
</feature>
<dbReference type="CDD" id="cd08662">
    <property type="entry name" value="M13"/>
    <property type="match status" value="1"/>
</dbReference>
<dbReference type="GO" id="GO:0005886">
    <property type="term" value="C:plasma membrane"/>
    <property type="evidence" value="ECO:0007669"/>
    <property type="project" value="TreeGrafter"/>
</dbReference>
<feature type="binding site" evidence="10">
    <location>
        <begin position="839"/>
        <end position="846"/>
    </location>
    <ligand>
        <name>ATP</name>
        <dbReference type="ChEBI" id="CHEBI:30616"/>
    </ligand>
</feature>
<evidence type="ECO:0000256" key="10">
    <source>
        <dbReference type="PROSITE-ProRule" id="PRU00283"/>
    </source>
</evidence>
<evidence type="ECO:0000256" key="11">
    <source>
        <dbReference type="SAM" id="Coils"/>
    </source>
</evidence>
<dbReference type="GO" id="GO:0016485">
    <property type="term" value="P:protein processing"/>
    <property type="evidence" value="ECO:0007669"/>
    <property type="project" value="TreeGrafter"/>
</dbReference>
<dbReference type="Proteomes" id="UP000192578">
    <property type="component" value="Unassembled WGS sequence"/>
</dbReference>
<dbReference type="GO" id="GO:0005524">
    <property type="term" value="F:ATP binding"/>
    <property type="evidence" value="ECO:0007669"/>
    <property type="project" value="UniProtKB-UniRule"/>
</dbReference>
<dbReference type="PRINTS" id="PR00380">
    <property type="entry name" value="KINESINHEAVY"/>
</dbReference>
<keyword evidence="11" id="KW-0175">Coiled coil</keyword>
<dbReference type="InterPro" id="IPR027417">
    <property type="entry name" value="P-loop_NTPase"/>
</dbReference>
<dbReference type="GO" id="GO:0007018">
    <property type="term" value="P:microtubule-based movement"/>
    <property type="evidence" value="ECO:0007669"/>
    <property type="project" value="InterPro"/>
</dbReference>
<evidence type="ECO:0000256" key="12">
    <source>
        <dbReference type="SAM" id="MobiDB-lite"/>
    </source>
</evidence>
<dbReference type="InterPro" id="IPR032384">
    <property type="entry name" value="Kif23_Arf-bd"/>
</dbReference>
<dbReference type="GO" id="GO:0008017">
    <property type="term" value="F:microtubule binding"/>
    <property type="evidence" value="ECO:0007669"/>
    <property type="project" value="InterPro"/>
</dbReference>
<sequence>MENEIEDELEQMPVVVAETRHIENVMKTCKHGMPNTATIDLSKNTSNPIAVTKKQDECHDICISSSCVEIAATLLQSMDLKQDPCEDFYSYVCGKWEKNNPIPDDKSSYDTFTKMRDQLDLIIRGLLEKPVIADVDSPATTKAKRLYESCINEEIIERRGAEPLLKFIQDLGGWPVIDSKWNASTFQLEKLVASLRIMHNDILISLWIGPDGKNSSWNVLQIDQADFGMPTREYYLDNNQLYRLAYLGLMTSIAELLGVPRTRAMTDMEEILEFETKLANISTPQEYRRNFTAIYEKTTVADMEKLVPQIKWNRYFELVLNRTVSPKEVLVVYAKDYFIKLGNLLTKTSPRTVANYLIWRIVQNRASNLDERFRSRRRVFSNLLLGNTKEAPRWRTCVQYVNDNLGMAVGAMFVREHFKEDSKEIAQLMIREISISFIELVGQVDWMNDATKRKAKEKMESMIDNIGYPDYVLDDKKLDEEYNGVDFDPDKYFENVVTCLKYLTQKEREELWKPVNRSTWSTTPAVVNAFYSRTKNQIMFPAGILQPPFYNSHFPMTMNFGGIGVVVGHEISHGFDDKGRQFNKLGNLEQWWPGETERHFETKAKCLIEQYNKYQLAEVNLTVNGVQTQGENIADNAGIKLAYRSMSRWLLHNKIPRLPGLHHLSAEQLFFVNFAQVWCGSSRPEAMQFRLRTGVHPPGKFRVIGAVSNMQEFSDAFSCPATSPMNPPKKCQVWHAGMRKHQKGGGKLKGDSSDNVQVFCRVRPLPAAAERCIRRVDDRTIQLTAPSASARNALGKDTQYKFEYAFDEDASQAEVFEDVGLPLVRDLIQGKSGLLFTYGITSSGKTFTMQGRREQPGILPRTLDTLFNTVRPNLAAKYTFKPDRLNGFDIQSQMDSLVDRQRAERDAGKVIRTRGRVKDSENEFSGRLLEDTAVNGLDVDCEYSLFVSYVEIYNNYAYDLLQPDVGEGKMLQSRLLREDNTGHIYVAGATEVEVLTADEALRLLSRGQKARRIASTQLNADSSRSHAIFNIRLVQAPLDETGHSVVQDKDIVQVSLLSLIDLAGSERTKRTNNEGERLREAGNINASLLTLRKCLDALRSNQNGENSVEMVPYRESKLTHLFKSYFEGEGKVRMIVCLNPAAEEYDETTHVLRFAESAQEVHVTRAQQVRFDQLGFTPGRRAAAVESKKRAKENVDLFTDEETIQHHRVKLSFTRTSEMFPPIKLKGHDDEMTLPILARFLEDRIVRHKAMLAALKTQEVEFVGHLQSLSTEKDNYRRENNALRMRLEERELLNFQMEKELDEHIRVRDELLRHSTLSEQAKVDLVGRLHESQYAASQERAKRRKREAKQMERERRSAERRREELEIEKQRIRDNYQHELDSGRERLRQIDGILNGGSEYVGSSARKSPHQIATTVVPSAPFQSSATSTLNEESSQHRAAYAKYRQAGAKTSSPCVNPLLRLTTKQKFGTPASNPRYAFGLPHGSGKILEQVSRHRTPMGTALGRRSSAKRKSITRLPTAEELRKCTTYQLELQEPTPDGNVKTLIYKANHAPTCTGGRAVTYCDVETLTQTDP</sequence>
<feature type="domain" description="Kinesin motor" evidence="13">
    <location>
        <begin position="755"/>
        <end position="1161"/>
    </location>
</feature>
<evidence type="ECO:0000256" key="9">
    <source>
        <dbReference type="ARBA" id="ARBA00023049"/>
    </source>
</evidence>
<dbReference type="PROSITE" id="PS51885">
    <property type="entry name" value="NEPRILYSIN"/>
    <property type="match status" value="1"/>
</dbReference>
<keyword evidence="6" id="KW-0378">Hydrolase</keyword>
<evidence type="ECO:0000313" key="14">
    <source>
        <dbReference type="EMBL" id="OQV25627.1"/>
    </source>
</evidence>
<dbReference type="InterPro" id="IPR001752">
    <property type="entry name" value="Kinesin_motor_dom"/>
</dbReference>